<reference evidence="1 2" key="1">
    <citation type="submission" date="2018-06" db="EMBL/GenBank/DDBJ databases">
        <title>The draft genome sequence of Crocinitomix sp. SM1701.</title>
        <authorList>
            <person name="Zhang X."/>
        </authorList>
    </citation>
    <scope>NUCLEOTIDE SEQUENCE [LARGE SCALE GENOMIC DNA]</scope>
    <source>
        <strain evidence="1 2">SM1701</strain>
    </source>
</reference>
<name>A0A2W1NC45_9FLAO</name>
<accession>A0A2W1NC45</accession>
<organism evidence="1 2">
    <name type="scientific">Putridiphycobacter roseus</name>
    <dbReference type="NCBI Taxonomy" id="2219161"/>
    <lineage>
        <taxon>Bacteria</taxon>
        <taxon>Pseudomonadati</taxon>
        <taxon>Bacteroidota</taxon>
        <taxon>Flavobacteriia</taxon>
        <taxon>Flavobacteriales</taxon>
        <taxon>Crocinitomicaceae</taxon>
        <taxon>Putridiphycobacter</taxon>
    </lineage>
</organism>
<gene>
    <name evidence="1" type="ORF">DNU06_11035</name>
</gene>
<comment type="caution">
    <text evidence="1">The sequence shown here is derived from an EMBL/GenBank/DDBJ whole genome shotgun (WGS) entry which is preliminary data.</text>
</comment>
<protein>
    <recommendedName>
        <fullName evidence="3">PorV/PorQ family protein</fullName>
    </recommendedName>
</protein>
<sequence>MAHAQGSLAPKYSNEFLNIGIGAQALGLSNAVVAGVDDVTAGYWNPAGLANTTNFLDIAAMHAEYFAGISKFDYVGLAKPLGNGGVGGFSFIRFAVDDIPNTTQLIDADGNIDYDRITTFSAGDYAFLFSYAQKLGIEGLSVGGNFKIIYRHVGDLAKAYGFGIDAGAQYKLSDKWKFGLVIRDVTSTFNAWTYNLDSTTIEVFQATGNDLPQNALELTLPKVILGVQFKQPIKEKFYVASEINFDLNTDGRRNVLIRTSPVSIDPHLGIEFGYLKYVAVRMGVGNVQWIKNTDLTESLSFQPNIGLGIGFKNVNIDYAFTDVGDASIALYSHVFSLKIGIKNAPQKMPND</sequence>
<dbReference type="AlphaFoldDB" id="A0A2W1NC45"/>
<dbReference type="EMBL" id="QKSB01000006">
    <property type="protein sequence ID" value="PZE16915.1"/>
    <property type="molecule type" value="Genomic_DNA"/>
</dbReference>
<keyword evidence="2" id="KW-1185">Reference proteome</keyword>
<evidence type="ECO:0008006" key="3">
    <source>
        <dbReference type="Google" id="ProtNLM"/>
    </source>
</evidence>
<evidence type="ECO:0000313" key="2">
    <source>
        <dbReference type="Proteomes" id="UP000249248"/>
    </source>
</evidence>
<dbReference type="Proteomes" id="UP000249248">
    <property type="component" value="Unassembled WGS sequence"/>
</dbReference>
<evidence type="ECO:0000313" key="1">
    <source>
        <dbReference type="EMBL" id="PZE16915.1"/>
    </source>
</evidence>
<dbReference type="Gene3D" id="2.40.160.60">
    <property type="entry name" value="Outer membrane protein transport protein (OMPP1/FadL/TodX)"/>
    <property type="match status" value="1"/>
</dbReference>
<proteinExistence type="predicted"/>
<dbReference type="NCBIfam" id="NF033709">
    <property type="entry name" value="PorV_fam"/>
    <property type="match status" value="1"/>
</dbReference>